<reference evidence="1 2" key="1">
    <citation type="submission" date="2023-03" db="EMBL/GenBank/DDBJ databases">
        <title>Isolation and description of six Streptomyces strains from soil environments, able to metabolize different microbial glucans.</title>
        <authorList>
            <person name="Widen T."/>
            <person name="Larsbrink J."/>
        </authorList>
    </citation>
    <scope>NUCLEOTIDE SEQUENCE [LARGE SCALE GENOMIC DNA]</scope>
    <source>
        <strain evidence="1 2">Alt2</strain>
    </source>
</reference>
<proteinExistence type="predicted"/>
<protein>
    <submittedName>
        <fullName evidence="1">DUF2625 family protein</fullName>
    </submittedName>
</protein>
<dbReference type="Pfam" id="PF10946">
    <property type="entry name" value="DUF2625"/>
    <property type="match status" value="2"/>
</dbReference>
<organism evidence="1 2">
    <name type="scientific">Streptomyces poriferorum</name>
    <dbReference type="NCBI Taxonomy" id="2798799"/>
    <lineage>
        <taxon>Bacteria</taxon>
        <taxon>Bacillati</taxon>
        <taxon>Actinomycetota</taxon>
        <taxon>Actinomycetes</taxon>
        <taxon>Kitasatosporales</taxon>
        <taxon>Streptomycetaceae</taxon>
        <taxon>Streptomyces</taxon>
    </lineage>
</organism>
<keyword evidence="2" id="KW-1185">Reference proteome</keyword>
<evidence type="ECO:0000313" key="2">
    <source>
        <dbReference type="Proteomes" id="UP001235744"/>
    </source>
</evidence>
<dbReference type="EMBL" id="CP120988">
    <property type="protein sequence ID" value="WLQ54288.1"/>
    <property type="molecule type" value="Genomic_DNA"/>
</dbReference>
<evidence type="ECO:0000313" key="1">
    <source>
        <dbReference type="EMBL" id="WLQ54288.1"/>
    </source>
</evidence>
<sequence length="168" mass="17719">MRRELTDVDDPAWPVLQEGFANSSVPVEVLPGDPGQGRACLLQLQVGARSALGALVLHSGGLVVDHGWVRVLAGAPSGAAGLPGLARVNRYDGLRWPGRQRESQSLDLSRGIAVYPFLWSKEAQADPAATTRTPVPLTELLALSGEFCRQMGLGDPGFLGSLPSEGRA</sequence>
<accession>A0ABY9IGF1</accession>
<dbReference type="RefSeq" id="WP_306105567.1">
    <property type="nucleotide sequence ID" value="NZ_CP120988.1"/>
</dbReference>
<dbReference type="Proteomes" id="UP001235744">
    <property type="component" value="Chromosome"/>
</dbReference>
<dbReference type="InterPro" id="IPR021239">
    <property type="entry name" value="DUF2625"/>
</dbReference>
<name>A0ABY9IGF1_9ACTN</name>
<gene>
    <name evidence="1" type="ORF">P8A19_02010</name>
</gene>